<keyword evidence="4" id="KW-1185">Reference proteome</keyword>
<gene>
    <name evidence="3" type="ORF">HW115_16325</name>
</gene>
<keyword evidence="1" id="KW-0812">Transmembrane</keyword>
<evidence type="ECO:0000259" key="2">
    <source>
        <dbReference type="Pfam" id="PF21742"/>
    </source>
</evidence>
<protein>
    <recommendedName>
        <fullName evidence="2">DUF6868 domain-containing protein</fullName>
    </recommendedName>
</protein>
<feature type="transmembrane region" description="Helical" evidence="1">
    <location>
        <begin position="52"/>
        <end position="79"/>
    </location>
</feature>
<accession>A0A851GQV1</accession>
<dbReference type="RefSeq" id="WP_178934016.1">
    <property type="nucleotide sequence ID" value="NZ_JACBAZ010000008.1"/>
</dbReference>
<dbReference type="Proteomes" id="UP000557872">
    <property type="component" value="Unassembled WGS sequence"/>
</dbReference>
<dbReference type="AlphaFoldDB" id="A0A851GQV1"/>
<sequence length="80" mass="9256">MNLDTLTQFFMWSTVIHGGILVYSTLMILFAPNLIFRVHSKMFSISREQLSAVLYGFLGLYKIIFLTFALVPWLVLLIIQ</sequence>
<organism evidence="3 4">
    <name type="scientific">Oceaniferula marina</name>
    <dbReference type="NCBI Taxonomy" id="2748318"/>
    <lineage>
        <taxon>Bacteria</taxon>
        <taxon>Pseudomonadati</taxon>
        <taxon>Verrucomicrobiota</taxon>
        <taxon>Verrucomicrobiia</taxon>
        <taxon>Verrucomicrobiales</taxon>
        <taxon>Verrucomicrobiaceae</taxon>
        <taxon>Oceaniferula</taxon>
    </lineage>
</organism>
<keyword evidence="1" id="KW-1133">Transmembrane helix</keyword>
<feature type="transmembrane region" description="Helical" evidence="1">
    <location>
        <begin position="12"/>
        <end position="31"/>
    </location>
</feature>
<name>A0A851GQV1_9BACT</name>
<evidence type="ECO:0000256" key="1">
    <source>
        <dbReference type="SAM" id="Phobius"/>
    </source>
</evidence>
<feature type="domain" description="DUF6868" evidence="2">
    <location>
        <begin position="1"/>
        <end position="80"/>
    </location>
</feature>
<evidence type="ECO:0000313" key="3">
    <source>
        <dbReference type="EMBL" id="NWK57190.1"/>
    </source>
</evidence>
<dbReference type="InterPro" id="IPR049220">
    <property type="entry name" value="DUF6868"/>
</dbReference>
<keyword evidence="1" id="KW-0472">Membrane</keyword>
<proteinExistence type="predicted"/>
<reference evidence="3 4" key="1">
    <citation type="submission" date="2020-07" db="EMBL/GenBank/DDBJ databases">
        <title>Roseicoccus Jingziensis gen. nov., sp. nov., isolated from coastal seawater.</title>
        <authorList>
            <person name="Feng X."/>
        </authorList>
    </citation>
    <scope>NUCLEOTIDE SEQUENCE [LARGE SCALE GENOMIC DNA]</scope>
    <source>
        <strain evidence="3 4">N1E253</strain>
    </source>
</reference>
<dbReference type="Pfam" id="PF21742">
    <property type="entry name" value="DUF6868"/>
    <property type="match status" value="1"/>
</dbReference>
<comment type="caution">
    <text evidence="3">The sequence shown here is derived from an EMBL/GenBank/DDBJ whole genome shotgun (WGS) entry which is preliminary data.</text>
</comment>
<dbReference type="EMBL" id="JACBAZ010000008">
    <property type="protein sequence ID" value="NWK57190.1"/>
    <property type="molecule type" value="Genomic_DNA"/>
</dbReference>
<evidence type="ECO:0000313" key="4">
    <source>
        <dbReference type="Proteomes" id="UP000557872"/>
    </source>
</evidence>